<dbReference type="MEROPS" id="S16.A12"/>
<evidence type="ECO:0000256" key="3">
    <source>
        <dbReference type="SAM" id="Phobius"/>
    </source>
</evidence>
<dbReference type="KEGG" id="thg:TCELL_1409"/>
<dbReference type="PANTHER" id="PTHR10046">
    <property type="entry name" value="ATP DEPENDENT LON PROTEASE FAMILY MEMBER"/>
    <property type="match status" value="1"/>
</dbReference>
<dbReference type="eggNOG" id="arCOG01937">
    <property type="taxonomic scope" value="Archaea"/>
</dbReference>
<dbReference type="GO" id="GO:0004176">
    <property type="term" value="F:ATP-dependent peptidase activity"/>
    <property type="evidence" value="ECO:0007669"/>
    <property type="project" value="InterPro"/>
</dbReference>
<dbReference type="InterPro" id="IPR020568">
    <property type="entry name" value="Ribosomal_Su5_D2-typ_SF"/>
</dbReference>
<name>I3TGE3_THEC1</name>
<gene>
    <name evidence="5" type="ordered locus">TCELL_1409</name>
</gene>
<reference evidence="5 6" key="1">
    <citation type="journal article" date="2012" name="J. Bacteriol.">
        <title>Complete genome sequence of the hyperthermophilic cellulolytic Crenarchaeon 'Thermogladius cellulolyticus' 1633.</title>
        <authorList>
            <person name="Mardanov A.V."/>
            <person name="Kochetkova T.V."/>
            <person name="Beletsky A.V."/>
            <person name="Bonch-Osmolovskaya E.A."/>
            <person name="Ravin N.V."/>
            <person name="Skryabin K.G."/>
        </authorList>
    </citation>
    <scope>NUCLEOTIDE SEQUENCE [LARGE SCALE GENOMIC DNA]</scope>
    <source>
        <strain evidence="6">DSM 22663 / VKM B-2946 / 1633</strain>
    </source>
</reference>
<feature type="transmembrane region" description="Helical" evidence="3">
    <location>
        <begin position="622"/>
        <end position="644"/>
    </location>
</feature>
<evidence type="ECO:0000313" key="6">
    <source>
        <dbReference type="Proteomes" id="UP000005270"/>
    </source>
</evidence>
<evidence type="ECO:0000313" key="5">
    <source>
        <dbReference type="EMBL" id="AFK51831.1"/>
    </source>
</evidence>
<keyword evidence="3" id="KW-0472">Membrane</keyword>
<dbReference type="STRING" id="1184251.TCELL_1409"/>
<feature type="region of interest" description="Disordered" evidence="2">
    <location>
        <begin position="592"/>
        <end position="616"/>
    </location>
</feature>
<sequence length="651" mass="70334">MVLSGRIVAFVLLAAVLISPLVSSSELVNYKYVKTVVLHAPAVSSSGAGILTNITLSIAYPGKGRVYFSALPLTELDTQAAARVAAWVAASISGASFYDYDYFVSMEASAPVVGGPSASGLMTVGFLSLFLNTTTKPYATMTGMINPDGSIGPVGGIKEKLDAAKSMGFTLFLIPYGQRYYTYPVVNQTVTPFGIIRRVTYVTIDLVKYGQEIGVNVVEVKTAREAFQYLTGYSIACPKQAEIALPNVVTNTVNNVTFKTLNETSNNLDRAQAMLKYISANALYYDYVAQLITRARNYAANATHYLALNMNIVANSFAFRSLVYSTYALWLAQYLSGRLSFDDIVKNVNDTINEASRLFEKVQPFSLTYFGLEAFIDNLASYYDSQILLYTALNSTSLTSQLYLLAYAYSEASLLSDWMGLVESLKGGPLVNESLVSQQAMTLYSLASTTVPYAQTLSSEVGVSVDSLTLASDYYAAAQQALNYNDTLALIGLSIYASAYSSLALHQMFSQGQAITRDLVKTVGDEAFCLLASTNYSSIMAQIYYEYGLEALNASSLDEALAAFSMSILYSQAVEQVGARATSYISPFTETPVPLTTTTTPPQQTTTTGSVTQTPASPRIPLTTAVIISVIALVSLIIGIILLLKGTRYPR</sequence>
<feature type="compositionally biased region" description="Low complexity" evidence="2">
    <location>
        <begin position="592"/>
        <end position="615"/>
    </location>
</feature>
<comment type="subcellular location">
    <subcellularLocation>
        <location evidence="1">Membrane</location>
        <topology evidence="1">Multi-pass membrane protein</topology>
    </subcellularLocation>
</comment>
<keyword evidence="3" id="KW-1133">Transmembrane helix</keyword>
<dbReference type="GO" id="GO:0006508">
    <property type="term" value="P:proteolysis"/>
    <property type="evidence" value="ECO:0007669"/>
    <property type="project" value="UniProtKB-KW"/>
</dbReference>
<dbReference type="InParanoid" id="I3TGE3"/>
<dbReference type="EMBL" id="CP003531">
    <property type="protein sequence ID" value="AFK51831.1"/>
    <property type="molecule type" value="Genomic_DNA"/>
</dbReference>
<feature type="domain" description="Lon proteolytic" evidence="4">
    <location>
        <begin position="60"/>
        <end position="233"/>
    </location>
</feature>
<dbReference type="InterPro" id="IPR008269">
    <property type="entry name" value="Lon_proteolytic"/>
</dbReference>
<protein>
    <submittedName>
        <fullName evidence="5">Serine proteases-like protein</fullName>
    </submittedName>
</protein>
<dbReference type="HOGENOM" id="CLU_027628_0_0_2"/>
<dbReference type="PROSITE" id="PS51786">
    <property type="entry name" value="LON_PROTEOLYTIC"/>
    <property type="match status" value="1"/>
</dbReference>
<dbReference type="GO" id="GO:0005524">
    <property type="term" value="F:ATP binding"/>
    <property type="evidence" value="ECO:0007669"/>
    <property type="project" value="InterPro"/>
</dbReference>
<proteinExistence type="predicted"/>
<dbReference type="Gene3D" id="3.30.230.10">
    <property type="match status" value="1"/>
</dbReference>
<evidence type="ECO:0000256" key="1">
    <source>
        <dbReference type="ARBA" id="ARBA00004141"/>
    </source>
</evidence>
<dbReference type="Pfam" id="PF05362">
    <property type="entry name" value="Lon_C"/>
    <property type="match status" value="1"/>
</dbReference>
<dbReference type="GO" id="GO:0004252">
    <property type="term" value="F:serine-type endopeptidase activity"/>
    <property type="evidence" value="ECO:0007669"/>
    <property type="project" value="InterPro"/>
</dbReference>
<dbReference type="GO" id="GO:0030163">
    <property type="term" value="P:protein catabolic process"/>
    <property type="evidence" value="ECO:0007669"/>
    <property type="project" value="InterPro"/>
</dbReference>
<evidence type="ECO:0000256" key="2">
    <source>
        <dbReference type="SAM" id="MobiDB-lite"/>
    </source>
</evidence>
<organism evidence="5 6">
    <name type="scientific">Thermogladius calderae (strain DSM 22663 / VKM B-2946 / 1633)</name>
    <dbReference type="NCBI Taxonomy" id="1184251"/>
    <lineage>
        <taxon>Archaea</taxon>
        <taxon>Thermoproteota</taxon>
        <taxon>Thermoprotei</taxon>
        <taxon>Desulfurococcales</taxon>
        <taxon>Desulfurococcaceae</taxon>
        <taxon>Thermogladius</taxon>
    </lineage>
</organism>
<keyword evidence="5" id="KW-0378">Hydrolase</keyword>
<dbReference type="InterPro" id="IPR027065">
    <property type="entry name" value="Lon_Prtase"/>
</dbReference>
<keyword evidence="6" id="KW-1185">Reference proteome</keyword>
<dbReference type="Proteomes" id="UP000005270">
    <property type="component" value="Chromosome"/>
</dbReference>
<dbReference type="SUPFAM" id="SSF54211">
    <property type="entry name" value="Ribosomal protein S5 domain 2-like"/>
    <property type="match status" value="1"/>
</dbReference>
<dbReference type="AlphaFoldDB" id="I3TGE3"/>
<dbReference type="PRINTS" id="PR00830">
    <property type="entry name" value="ENDOLAPTASE"/>
</dbReference>
<evidence type="ECO:0000259" key="4">
    <source>
        <dbReference type="PROSITE" id="PS51786"/>
    </source>
</evidence>
<keyword evidence="5" id="KW-0645">Protease</keyword>
<dbReference type="GO" id="GO:0016020">
    <property type="term" value="C:membrane"/>
    <property type="evidence" value="ECO:0007669"/>
    <property type="project" value="UniProtKB-SubCell"/>
</dbReference>
<dbReference type="InterPro" id="IPR014721">
    <property type="entry name" value="Ribsml_uS5_D2-typ_fold_subgr"/>
</dbReference>
<accession>I3TGE3</accession>
<keyword evidence="3" id="KW-0812">Transmembrane</keyword>